<reference evidence="1 2" key="1">
    <citation type="submission" date="2014-07" db="EMBL/GenBank/DDBJ databases">
        <title>Draft Genome Sequence of Gephyronic Acid Producer, Cystobacter violaceus Strain Cb vi76.</title>
        <authorList>
            <person name="Stevens D.C."/>
            <person name="Young J."/>
            <person name="Carmichael R."/>
            <person name="Tan J."/>
            <person name="Taylor R.E."/>
        </authorList>
    </citation>
    <scope>NUCLEOTIDE SEQUENCE [LARGE SCALE GENOMIC DNA]</scope>
    <source>
        <strain evidence="1 2">Cb vi76</strain>
    </source>
</reference>
<dbReference type="Proteomes" id="UP000028547">
    <property type="component" value="Unassembled WGS sequence"/>
</dbReference>
<organism evidence="1 2">
    <name type="scientific">Archangium violaceum Cb vi76</name>
    <dbReference type="NCBI Taxonomy" id="1406225"/>
    <lineage>
        <taxon>Bacteria</taxon>
        <taxon>Pseudomonadati</taxon>
        <taxon>Myxococcota</taxon>
        <taxon>Myxococcia</taxon>
        <taxon>Myxococcales</taxon>
        <taxon>Cystobacterineae</taxon>
        <taxon>Archangiaceae</taxon>
        <taxon>Archangium</taxon>
    </lineage>
</organism>
<evidence type="ECO:0008006" key="3">
    <source>
        <dbReference type="Google" id="ProtNLM"/>
    </source>
</evidence>
<dbReference type="AlphaFoldDB" id="A0A084SMH7"/>
<dbReference type="EMBL" id="JPMI01000233">
    <property type="protein sequence ID" value="KFA89662.1"/>
    <property type="molecule type" value="Genomic_DNA"/>
</dbReference>
<dbReference type="RefSeq" id="WP_043404026.1">
    <property type="nucleotide sequence ID" value="NZ_JPMI01000233.1"/>
</dbReference>
<accession>A0A084SMH7</accession>
<evidence type="ECO:0000313" key="1">
    <source>
        <dbReference type="EMBL" id="KFA89662.1"/>
    </source>
</evidence>
<gene>
    <name evidence="1" type="ORF">Q664_32710</name>
</gene>
<proteinExistence type="predicted"/>
<name>A0A084SMH7_9BACT</name>
<evidence type="ECO:0000313" key="2">
    <source>
        <dbReference type="Proteomes" id="UP000028547"/>
    </source>
</evidence>
<protein>
    <recommendedName>
        <fullName evidence="3">STAS/SEC14 domain-containing protein</fullName>
    </recommendedName>
</protein>
<sequence length="142" mass="15933">MPVPQNVVTDYGFRVHAPGYITPAEARAWFEDLRSRVVALEGKSFGLLVDSRSQKANPPDTQELIKESMVWLRGHGMERSVVVLDSTVALIQILRLAKATGVYAYERYLDALKDAEWEAKAADWIVRGIDPDLPQPAQKQAR</sequence>
<comment type="caution">
    <text evidence="1">The sequence shown here is derived from an EMBL/GenBank/DDBJ whole genome shotgun (WGS) entry which is preliminary data.</text>
</comment>